<evidence type="ECO:0000259" key="9">
    <source>
        <dbReference type="Pfam" id="PF03600"/>
    </source>
</evidence>
<comment type="subcellular location">
    <subcellularLocation>
        <location evidence="1">Cell membrane</location>
        <topology evidence="1">Multi-pass membrane protein</topology>
    </subcellularLocation>
</comment>
<dbReference type="PRINTS" id="PR00758">
    <property type="entry name" value="ARSENICPUMP"/>
</dbReference>
<accession>A0A2R7Y6F3</accession>
<dbReference type="InterPro" id="IPR051475">
    <property type="entry name" value="Diverse_Ion_Transporter"/>
</dbReference>
<dbReference type="PANTHER" id="PTHR43568">
    <property type="entry name" value="P PROTEIN"/>
    <property type="match status" value="1"/>
</dbReference>
<dbReference type="GO" id="GO:0005886">
    <property type="term" value="C:plasma membrane"/>
    <property type="evidence" value="ECO:0007669"/>
    <property type="project" value="UniProtKB-SubCell"/>
</dbReference>
<evidence type="ECO:0000256" key="8">
    <source>
        <dbReference type="SAM" id="Phobius"/>
    </source>
</evidence>
<dbReference type="Proteomes" id="UP000244066">
    <property type="component" value="Unassembled WGS sequence"/>
</dbReference>
<dbReference type="Pfam" id="PF03600">
    <property type="entry name" value="CitMHS"/>
    <property type="match status" value="1"/>
</dbReference>
<feature type="transmembrane region" description="Helical" evidence="8">
    <location>
        <begin position="32"/>
        <end position="56"/>
    </location>
</feature>
<evidence type="ECO:0000256" key="6">
    <source>
        <dbReference type="ARBA" id="ARBA00022989"/>
    </source>
</evidence>
<comment type="caution">
    <text evidence="10">The sequence shown here is derived from an EMBL/GenBank/DDBJ whole genome shotgun (WGS) entry which is preliminary data.</text>
</comment>
<evidence type="ECO:0000256" key="1">
    <source>
        <dbReference type="ARBA" id="ARBA00004651"/>
    </source>
</evidence>
<keyword evidence="5 8" id="KW-0812">Transmembrane</keyword>
<keyword evidence="6 8" id="KW-1133">Transmembrane helix</keyword>
<evidence type="ECO:0000256" key="7">
    <source>
        <dbReference type="ARBA" id="ARBA00023136"/>
    </source>
</evidence>
<evidence type="ECO:0000256" key="4">
    <source>
        <dbReference type="ARBA" id="ARBA00022475"/>
    </source>
</evidence>
<dbReference type="InterPro" id="IPR000802">
    <property type="entry name" value="Arsenical_pump_ArsB"/>
</dbReference>
<name>A0A2R7Y6F3_9ARCH</name>
<comment type="similarity">
    <text evidence="2">Belongs to the CitM (TC 2.A.11) transporter family.</text>
</comment>
<reference evidence="10 11" key="1">
    <citation type="submission" date="2017-04" db="EMBL/GenBank/DDBJ databases">
        <title>Draft Aigarchaeota genome from a New Zealand hot spring.</title>
        <authorList>
            <person name="Reysenbach A.-L."/>
            <person name="Donaho J.A."/>
            <person name="Gerhart J."/>
            <person name="Kelley J.F."/>
            <person name="Kouba K."/>
            <person name="Podar M."/>
            <person name="Stott M."/>
        </authorList>
    </citation>
    <scope>NUCLEOTIDE SEQUENCE [LARGE SCALE GENOMIC DNA]</scope>
    <source>
        <strain evidence="10">NZ13_MG1</strain>
    </source>
</reference>
<protein>
    <recommendedName>
        <fullName evidence="9">Citrate transporter-like domain-containing protein</fullName>
    </recommendedName>
</protein>
<evidence type="ECO:0000256" key="3">
    <source>
        <dbReference type="ARBA" id="ARBA00022448"/>
    </source>
</evidence>
<evidence type="ECO:0000313" key="10">
    <source>
        <dbReference type="EMBL" id="PUA33053.1"/>
    </source>
</evidence>
<evidence type="ECO:0000256" key="5">
    <source>
        <dbReference type="ARBA" id="ARBA00022692"/>
    </source>
</evidence>
<keyword evidence="3" id="KW-0813">Transport</keyword>
<feature type="domain" description="Citrate transporter-like" evidence="9">
    <location>
        <begin position="13"/>
        <end position="101"/>
    </location>
</feature>
<sequence>MQHKRGFSPGPTLLLLLSNRRREIVKKLDWGVIIMFASLFVLMQAVWDTGIVAEVARYLPSMNKGEPASYIPSILISSVLLSQVLSNVPMVTLYFPLMKYFGYEPYDIPAWVALAGGSTLAGNLTLIGAASNLIIVEEAEARGHTLSFFEFFKVGLIVTIVNVLVLYSFLIVFSNLHFIISYV</sequence>
<dbReference type="AlphaFoldDB" id="A0A2R7Y6F3"/>
<evidence type="ECO:0000313" key="11">
    <source>
        <dbReference type="Proteomes" id="UP000244066"/>
    </source>
</evidence>
<evidence type="ECO:0000256" key="2">
    <source>
        <dbReference type="ARBA" id="ARBA00009843"/>
    </source>
</evidence>
<dbReference type="EMBL" id="NDWU01000005">
    <property type="protein sequence ID" value="PUA33053.1"/>
    <property type="molecule type" value="Genomic_DNA"/>
</dbReference>
<keyword evidence="4" id="KW-1003">Cell membrane</keyword>
<dbReference type="GO" id="GO:0015105">
    <property type="term" value="F:arsenite transmembrane transporter activity"/>
    <property type="evidence" value="ECO:0007669"/>
    <property type="project" value="InterPro"/>
</dbReference>
<feature type="transmembrane region" description="Helical" evidence="8">
    <location>
        <begin position="156"/>
        <end position="180"/>
    </location>
</feature>
<organism evidence="10 11">
    <name type="scientific">Candidatus Terraquivivens tikiterensis</name>
    <dbReference type="NCBI Taxonomy" id="1980982"/>
    <lineage>
        <taxon>Archaea</taxon>
        <taxon>Nitrososphaerota</taxon>
        <taxon>Candidatus Wolframiiraptoraceae</taxon>
        <taxon>Candidatus Terraquivivens</taxon>
    </lineage>
</organism>
<keyword evidence="7 8" id="KW-0472">Membrane</keyword>
<gene>
    <name evidence="10" type="ORF">B9J98_03010</name>
</gene>
<dbReference type="InterPro" id="IPR004680">
    <property type="entry name" value="Cit_transptr-like_dom"/>
</dbReference>
<feature type="transmembrane region" description="Helical" evidence="8">
    <location>
        <begin position="108"/>
        <end position="135"/>
    </location>
</feature>
<dbReference type="PANTHER" id="PTHR43568:SF1">
    <property type="entry name" value="P PROTEIN"/>
    <property type="match status" value="1"/>
</dbReference>
<proteinExistence type="inferred from homology"/>